<feature type="domain" description="DUF4130" evidence="1">
    <location>
        <begin position="86"/>
        <end position="245"/>
    </location>
</feature>
<evidence type="ECO:0000313" key="3">
    <source>
        <dbReference type="Proteomes" id="UP000823921"/>
    </source>
</evidence>
<comment type="caution">
    <text evidence="2">The sequence shown here is derived from an EMBL/GenBank/DDBJ whole genome shotgun (WGS) entry which is preliminary data.</text>
</comment>
<dbReference type="InterPro" id="IPR023875">
    <property type="entry name" value="DNA_repair_put"/>
</dbReference>
<evidence type="ECO:0000313" key="2">
    <source>
        <dbReference type="EMBL" id="HJB80249.1"/>
    </source>
</evidence>
<name>A0A9D2MMH3_9FIRM</name>
<dbReference type="Proteomes" id="UP000823921">
    <property type="component" value="Unassembled WGS sequence"/>
</dbReference>
<proteinExistence type="predicted"/>
<dbReference type="EMBL" id="DWXO01000047">
    <property type="protein sequence ID" value="HJB80249.1"/>
    <property type="molecule type" value="Genomic_DNA"/>
</dbReference>
<dbReference type="Pfam" id="PF13566">
    <property type="entry name" value="DUF4130"/>
    <property type="match status" value="1"/>
</dbReference>
<dbReference type="AlphaFoldDB" id="A0A9D2MMH3"/>
<reference evidence="2" key="1">
    <citation type="journal article" date="2021" name="PeerJ">
        <title>Extensive microbial diversity within the chicken gut microbiome revealed by metagenomics and culture.</title>
        <authorList>
            <person name="Gilroy R."/>
            <person name="Ravi A."/>
            <person name="Getino M."/>
            <person name="Pursley I."/>
            <person name="Horton D.L."/>
            <person name="Alikhan N.F."/>
            <person name="Baker D."/>
            <person name="Gharbi K."/>
            <person name="Hall N."/>
            <person name="Watson M."/>
            <person name="Adriaenssens E.M."/>
            <person name="Foster-Nyarko E."/>
            <person name="Jarju S."/>
            <person name="Secka A."/>
            <person name="Antonio M."/>
            <person name="Oren A."/>
            <person name="Chaudhuri R.R."/>
            <person name="La Ragione R."/>
            <person name="Hildebrand F."/>
            <person name="Pallen M.J."/>
        </authorList>
    </citation>
    <scope>NUCLEOTIDE SEQUENCE</scope>
    <source>
        <strain evidence="2">CHK192-8294</strain>
    </source>
</reference>
<dbReference type="NCBIfam" id="TIGR03915">
    <property type="entry name" value="SAM_7_link_chp"/>
    <property type="match status" value="1"/>
</dbReference>
<gene>
    <name evidence="2" type="ORF">H9712_04640</name>
</gene>
<accession>A0A9D2MMH3</accession>
<evidence type="ECO:0000259" key="1">
    <source>
        <dbReference type="Pfam" id="PF13566"/>
    </source>
</evidence>
<protein>
    <submittedName>
        <fullName evidence="2">TIGR03915 family putative DNA repair protein</fullName>
    </submittedName>
</protein>
<reference evidence="2" key="2">
    <citation type="submission" date="2021-04" db="EMBL/GenBank/DDBJ databases">
        <authorList>
            <person name="Gilroy R."/>
        </authorList>
    </citation>
    <scope>NUCLEOTIDE SEQUENCE</scope>
    <source>
        <strain evidence="2">CHK192-8294</strain>
    </source>
</reference>
<sequence>MDWPRFAYEYDGSFAGFLTCVFEAYAHKEEPACFLTHGDGRMTLWPERAVDTDHQKARRVYRSLERSMGAQGKRLVTYGFLTCLEERELILWDFLRLGYERGPSVVRDLTNPRVAALGKAVGHLTNEAHLLKGFTRFSDQDGVLAGEIQPQNRVLPLLRPHFAARYPGETLVLYDRTHREALFCQKGKWAIVPLDRFHLAPPGAGELDWRALWRQFYDTIAIEGRYNPKCRMTHMPKRYWGTMTEFQREAPSPSGAMEQI</sequence>
<organism evidence="2 3">
    <name type="scientific">Candidatus Flavonifractor intestinigallinarum</name>
    <dbReference type="NCBI Taxonomy" id="2838586"/>
    <lineage>
        <taxon>Bacteria</taxon>
        <taxon>Bacillati</taxon>
        <taxon>Bacillota</taxon>
        <taxon>Clostridia</taxon>
        <taxon>Eubacteriales</taxon>
        <taxon>Oscillospiraceae</taxon>
        <taxon>Flavonifractor</taxon>
    </lineage>
</organism>
<dbReference type="InterPro" id="IPR025404">
    <property type="entry name" value="DUF4130"/>
</dbReference>